<gene>
    <name evidence="3" type="ORF">SAMN02745158_03040</name>
</gene>
<dbReference type="GO" id="GO:0005829">
    <property type="term" value="C:cytosol"/>
    <property type="evidence" value="ECO:0007669"/>
    <property type="project" value="TreeGrafter"/>
</dbReference>
<evidence type="ECO:0000313" key="4">
    <source>
        <dbReference type="Proteomes" id="UP000184245"/>
    </source>
</evidence>
<dbReference type="PROSITE" id="PS50943">
    <property type="entry name" value="HTH_CROC1"/>
    <property type="match status" value="1"/>
</dbReference>
<dbReference type="Proteomes" id="UP000184245">
    <property type="component" value="Unassembled WGS sequence"/>
</dbReference>
<evidence type="ECO:0000256" key="1">
    <source>
        <dbReference type="ARBA" id="ARBA00023125"/>
    </source>
</evidence>
<protein>
    <submittedName>
        <fullName evidence="3">Helix-turn-helix domain-containing protein</fullName>
    </submittedName>
</protein>
<sequence length="108" mass="12124">METKGLGKRINMVRKDRGFTADRLSELCSINATYLRQIEGGTKVPSLPVFINICNALKISPDYLLRDALGDNEVSDIRELAELWESTSPSQQEIAAAMIRAVLERRED</sequence>
<dbReference type="CDD" id="cd00093">
    <property type="entry name" value="HTH_XRE"/>
    <property type="match status" value="1"/>
</dbReference>
<dbReference type="RefSeq" id="WP_044478901.1">
    <property type="nucleotide sequence ID" value="NZ_FQVI01000018.1"/>
</dbReference>
<dbReference type="Pfam" id="PF12844">
    <property type="entry name" value="HTH_19"/>
    <property type="match status" value="1"/>
</dbReference>
<dbReference type="GO" id="GO:0003677">
    <property type="term" value="F:DNA binding"/>
    <property type="evidence" value="ECO:0007669"/>
    <property type="project" value="UniProtKB-KW"/>
</dbReference>
<reference evidence="3 4" key="1">
    <citation type="submission" date="2016-11" db="EMBL/GenBank/DDBJ databases">
        <authorList>
            <person name="Jaros S."/>
            <person name="Januszkiewicz K."/>
            <person name="Wedrychowicz H."/>
        </authorList>
    </citation>
    <scope>NUCLEOTIDE SEQUENCE [LARGE SCALE GENOMIC DNA]</scope>
    <source>
        <strain evidence="3 4">DSM 17459</strain>
    </source>
</reference>
<organism evidence="3 4">
    <name type="scientific">Lactonifactor longoviformis DSM 17459</name>
    <dbReference type="NCBI Taxonomy" id="1122155"/>
    <lineage>
        <taxon>Bacteria</taxon>
        <taxon>Bacillati</taxon>
        <taxon>Bacillota</taxon>
        <taxon>Clostridia</taxon>
        <taxon>Eubacteriales</taxon>
        <taxon>Clostridiaceae</taxon>
        <taxon>Lactonifactor</taxon>
    </lineage>
</organism>
<keyword evidence="1" id="KW-0238">DNA-binding</keyword>
<dbReference type="InterPro" id="IPR050807">
    <property type="entry name" value="TransReg_Diox_bact_type"/>
</dbReference>
<evidence type="ECO:0000313" key="3">
    <source>
        <dbReference type="EMBL" id="SHF25340.1"/>
    </source>
</evidence>
<dbReference type="SUPFAM" id="SSF47413">
    <property type="entry name" value="lambda repressor-like DNA-binding domains"/>
    <property type="match status" value="1"/>
</dbReference>
<dbReference type="Gene3D" id="1.10.260.40">
    <property type="entry name" value="lambda repressor-like DNA-binding domains"/>
    <property type="match status" value="1"/>
</dbReference>
<accession>A0A1M5A4U3</accession>
<dbReference type="InterPro" id="IPR001387">
    <property type="entry name" value="Cro/C1-type_HTH"/>
</dbReference>
<dbReference type="EMBL" id="FQVI01000018">
    <property type="protein sequence ID" value="SHF25340.1"/>
    <property type="molecule type" value="Genomic_DNA"/>
</dbReference>
<feature type="domain" description="HTH cro/C1-type" evidence="2">
    <location>
        <begin position="10"/>
        <end position="64"/>
    </location>
</feature>
<dbReference type="InterPro" id="IPR010982">
    <property type="entry name" value="Lambda_DNA-bd_dom_sf"/>
</dbReference>
<dbReference type="AlphaFoldDB" id="A0A1M5A4U3"/>
<dbReference type="PANTHER" id="PTHR46797:SF1">
    <property type="entry name" value="METHYLPHOSPHONATE SYNTHASE"/>
    <property type="match status" value="1"/>
</dbReference>
<dbReference type="SMART" id="SM00530">
    <property type="entry name" value="HTH_XRE"/>
    <property type="match status" value="1"/>
</dbReference>
<dbReference type="GO" id="GO:0003700">
    <property type="term" value="F:DNA-binding transcription factor activity"/>
    <property type="evidence" value="ECO:0007669"/>
    <property type="project" value="TreeGrafter"/>
</dbReference>
<keyword evidence="4" id="KW-1185">Reference proteome</keyword>
<dbReference type="PANTHER" id="PTHR46797">
    <property type="entry name" value="HTH-TYPE TRANSCRIPTIONAL REGULATOR"/>
    <property type="match status" value="1"/>
</dbReference>
<name>A0A1M5A4U3_9CLOT</name>
<evidence type="ECO:0000259" key="2">
    <source>
        <dbReference type="PROSITE" id="PS50943"/>
    </source>
</evidence>
<dbReference type="STRING" id="1122155.SAMN02745158_03040"/>
<dbReference type="OrthoDB" id="1954354at2"/>
<proteinExistence type="predicted"/>